<evidence type="ECO:0000313" key="1">
    <source>
        <dbReference type="EMBL" id="WMW05389.1"/>
    </source>
</evidence>
<proteinExistence type="predicted"/>
<dbReference type="GeneID" id="32804171"/>
<protein>
    <submittedName>
        <fullName evidence="1">Uncharacterized protein</fullName>
    </submittedName>
</protein>
<dbReference type="RefSeq" id="WP_044487680.1">
    <property type="nucleotide sequence ID" value="NZ_CP132921.1"/>
</dbReference>
<reference evidence="1 2" key="1">
    <citation type="submission" date="2023-08" db="EMBL/GenBank/DDBJ databases">
        <title>Complete Genome Sequence of Pseudomonas entomophila TVIN A01.</title>
        <authorList>
            <person name="Shelke T."/>
            <person name="Mahar N.S."/>
            <person name="Gupta I."/>
            <person name="Gupta V."/>
        </authorList>
    </citation>
    <scope>NUCLEOTIDE SEQUENCE [LARGE SCALE GENOMIC DNA]</scope>
    <source>
        <strain evidence="1 2">TVIN-A01</strain>
    </source>
</reference>
<dbReference type="EMBL" id="CP132921">
    <property type="protein sequence ID" value="WMW05389.1"/>
    <property type="molecule type" value="Genomic_DNA"/>
</dbReference>
<keyword evidence="2" id="KW-1185">Reference proteome</keyword>
<gene>
    <name evidence="1" type="ORF">RAH46_24185</name>
</gene>
<evidence type="ECO:0000313" key="2">
    <source>
        <dbReference type="Proteomes" id="UP001183127"/>
    </source>
</evidence>
<name>A0ABY9QNN4_9PSED</name>
<organism evidence="1 2">
    <name type="scientific">Pseudomonas entomophila</name>
    <dbReference type="NCBI Taxonomy" id="312306"/>
    <lineage>
        <taxon>Bacteria</taxon>
        <taxon>Pseudomonadati</taxon>
        <taxon>Pseudomonadota</taxon>
        <taxon>Gammaproteobacteria</taxon>
        <taxon>Pseudomonadales</taxon>
        <taxon>Pseudomonadaceae</taxon>
        <taxon>Pseudomonas</taxon>
    </lineage>
</organism>
<sequence>MIEFKLVSANGLSLGGLLVSSINGMRVIGSFLPDRDFDLYGKLFKEHERAVNEQLFIEEERLMKEIDSLGLYVVGPSPGTDSHSIENLQIMEGGASFRLMIDLGAIESVMLGEGKL</sequence>
<dbReference type="Proteomes" id="UP001183127">
    <property type="component" value="Chromosome"/>
</dbReference>
<accession>A0ABY9QNN4</accession>